<dbReference type="Gene3D" id="2.10.25.10">
    <property type="entry name" value="Laminin"/>
    <property type="match status" value="1"/>
</dbReference>
<sequence>SMDDDLLLPYVRGHGPSHSHRFVRSCQSLLHGNTTHESWPSNKRSLGPPAESSVFVTDVPGSSRWVYGHMTVVHDPLSTLSVLEPGGPGGCGMNHRATVEETAAAAGCVFAQNAGFFNTDHHWCLGNVVSDGRMVQDSGGIQNAQFGIRRDGTLVFGYLSQDQVLDQSNPFVQLVSGVVWLLRNGQVYVNQSLTAECDKTQETGTQAQSCDRAHDLPHPLSSTLTGHFRTFVEVVSARTAVGHDAEGRLVLFHIDGQTEERGMNLWEVADFLKKNGVINAINLDGGGSATYVVGGSLASCPSDHCTLDNRWRCARRVSTILCVHPRRCQPANCSGHGECVDGACRCHEGWRGAACDSLRCEPLLCGRHGVCTAECPSGFYGDGCSQSCVCVNGGSCDAVHGRCACPPGFHGDACEEVCPLGFFGPSCTQECRCDDLCPCDPQTGSCNVTLQGAANVTFHTAGHCLAKQMFRSWREEAEGHTQRPRLSERTWAVVVSTLASLLSLSLLLHALSARRRWAPAPFQHRQEYSYVPLNNIGRTDLLAAGGERKRGSSFVPDESDSAD</sequence>
<reference evidence="3" key="1">
    <citation type="journal article" date="2004" name="Nature">
        <title>Genome duplication in the teleost fish Tetraodon nigroviridis reveals the early vertebrate proto-karyotype.</title>
        <authorList>
            <person name="Jaillon O."/>
            <person name="Aury J.-M."/>
            <person name="Brunet F."/>
            <person name="Petit J.-L."/>
            <person name="Stange-Thomann N."/>
            <person name="Mauceli E."/>
            <person name="Bouneau L."/>
            <person name="Fischer C."/>
            <person name="Ozouf-Costaz C."/>
            <person name="Bernot A."/>
            <person name="Nicaud S."/>
            <person name="Jaffe D."/>
            <person name="Fisher S."/>
            <person name="Lutfalla G."/>
            <person name="Dossat C."/>
            <person name="Segurens B."/>
            <person name="Dasilva C."/>
            <person name="Salanoubat M."/>
            <person name="Levy M."/>
            <person name="Boudet N."/>
            <person name="Castellano S."/>
            <person name="Anthouard V."/>
            <person name="Jubin C."/>
            <person name="Castelli V."/>
            <person name="Katinka M."/>
            <person name="Vacherie B."/>
            <person name="Biemont C."/>
            <person name="Skalli Z."/>
            <person name="Cattolico L."/>
            <person name="Poulain J."/>
            <person name="De Berardinis V."/>
            <person name="Cruaud C."/>
            <person name="Duprat S."/>
            <person name="Brottier P."/>
            <person name="Coutanceau J.-P."/>
            <person name="Gouzy J."/>
            <person name="Parra G."/>
            <person name="Lardier G."/>
            <person name="Chapple C."/>
            <person name="McKernan K.J."/>
            <person name="McEwan P."/>
            <person name="Bosak S."/>
            <person name="Kellis M."/>
            <person name="Volff J.-N."/>
            <person name="Guigo R."/>
            <person name="Zody M.C."/>
            <person name="Mesirov J."/>
            <person name="Lindblad-Toh K."/>
            <person name="Birren B."/>
            <person name="Nusbaum C."/>
            <person name="Kahn D."/>
            <person name="Robinson-Rechavi M."/>
            <person name="Laudet V."/>
            <person name="Schachter V."/>
            <person name="Quetier F."/>
            <person name="Saurin W."/>
            <person name="Scarpelli C."/>
            <person name="Wincker P."/>
            <person name="Lander E.S."/>
            <person name="Weissenbach J."/>
            <person name="Roest Crollius H."/>
        </authorList>
    </citation>
    <scope>NUCLEOTIDE SEQUENCE [LARGE SCALE GENOMIC DNA]</scope>
</reference>
<dbReference type="KEGG" id="tng:GSTEN00024302G001"/>
<dbReference type="PROSITE" id="PS50026">
    <property type="entry name" value="EGF_3"/>
    <property type="match status" value="1"/>
</dbReference>
<dbReference type="SMART" id="SM00181">
    <property type="entry name" value="EGF"/>
    <property type="match status" value="2"/>
</dbReference>
<dbReference type="Pfam" id="PF23106">
    <property type="entry name" value="EGF_Teneurin"/>
    <property type="match status" value="1"/>
</dbReference>
<dbReference type="CDD" id="cd00055">
    <property type="entry name" value="EGF_Lam"/>
    <property type="match status" value="1"/>
</dbReference>
<feature type="domain" description="EGF-like" evidence="2">
    <location>
        <begin position="380"/>
        <end position="415"/>
    </location>
</feature>
<evidence type="ECO:0000256" key="1">
    <source>
        <dbReference type="PROSITE-ProRule" id="PRU00076"/>
    </source>
</evidence>
<feature type="disulfide bond" evidence="1">
    <location>
        <begin position="405"/>
        <end position="414"/>
    </location>
</feature>
<name>Q4S486_TETNG</name>
<dbReference type="Pfam" id="PF09992">
    <property type="entry name" value="NAGPA"/>
    <property type="match status" value="1"/>
</dbReference>
<dbReference type="InterPro" id="IPR002049">
    <property type="entry name" value="LE_dom"/>
</dbReference>
<dbReference type="OrthoDB" id="192253at2759"/>
<gene>
    <name evidence="3" type="ORF">GSTENG00024302001</name>
</gene>
<dbReference type="InterPro" id="IPR018711">
    <property type="entry name" value="NAGPA"/>
</dbReference>
<dbReference type="PANTHER" id="PTHR40446:SF2">
    <property type="entry name" value="N-ACETYLGLUCOSAMINE-1-PHOSPHODIESTER ALPHA-N-ACETYLGLUCOSAMINIDASE"/>
    <property type="match status" value="1"/>
</dbReference>
<accession>Q4S486</accession>
<dbReference type="Gene3D" id="2.170.300.10">
    <property type="entry name" value="Tie2 ligand-binding domain superfamily"/>
    <property type="match status" value="1"/>
</dbReference>
<dbReference type="PANTHER" id="PTHR40446">
    <property type="entry name" value="N-ACETYLGLUCOSAMINE-1-PHOSPHODIESTER ALPHA-N-ACETYLGLUCOSAMINIDASE"/>
    <property type="match status" value="1"/>
</dbReference>
<comment type="caution">
    <text evidence="1">Lacks conserved residue(s) required for the propagation of feature annotation.</text>
</comment>
<comment type="caution">
    <text evidence="3">The sequence shown here is derived from an EMBL/GenBank/DDBJ whole genome shotgun (WGS) entry which is preliminary data.</text>
</comment>
<dbReference type="GO" id="GO:0033299">
    <property type="term" value="P:secretion of lysosomal enzymes"/>
    <property type="evidence" value="ECO:0007669"/>
    <property type="project" value="TreeGrafter"/>
</dbReference>
<keyword evidence="1" id="KW-0245">EGF-like domain</keyword>
<proteinExistence type="predicted"/>
<protein>
    <submittedName>
        <fullName evidence="3">(spotted green pufferfish) hypothetical protein</fullName>
    </submittedName>
</protein>
<feature type="non-terminal residue" evidence="3">
    <location>
        <position position="563"/>
    </location>
</feature>
<evidence type="ECO:0000259" key="2">
    <source>
        <dbReference type="PROSITE" id="PS50026"/>
    </source>
</evidence>
<dbReference type="PROSITE" id="PS00022">
    <property type="entry name" value="EGF_1"/>
    <property type="match status" value="2"/>
</dbReference>
<dbReference type="AlphaFoldDB" id="Q4S486"/>
<organism evidence="3">
    <name type="scientific">Tetraodon nigroviridis</name>
    <name type="common">Spotted green pufferfish</name>
    <name type="synonym">Chelonodon nigroviridis</name>
    <dbReference type="NCBI Taxonomy" id="99883"/>
    <lineage>
        <taxon>Eukaryota</taxon>
        <taxon>Metazoa</taxon>
        <taxon>Chordata</taxon>
        <taxon>Craniata</taxon>
        <taxon>Vertebrata</taxon>
        <taxon>Euteleostomi</taxon>
        <taxon>Actinopterygii</taxon>
        <taxon>Neopterygii</taxon>
        <taxon>Teleostei</taxon>
        <taxon>Neoteleostei</taxon>
        <taxon>Acanthomorphata</taxon>
        <taxon>Eupercaria</taxon>
        <taxon>Tetraodontiformes</taxon>
        <taxon>Tetradontoidea</taxon>
        <taxon>Tetraodontidae</taxon>
        <taxon>Tetraodon</taxon>
    </lineage>
</organism>
<dbReference type="EMBL" id="CAAE01014743">
    <property type="protein sequence ID" value="CAG04546.1"/>
    <property type="molecule type" value="Genomic_DNA"/>
</dbReference>
<reference evidence="3" key="2">
    <citation type="submission" date="2004-02" db="EMBL/GenBank/DDBJ databases">
        <authorList>
            <consortium name="Genoscope"/>
            <consortium name="Whitehead Institute Centre for Genome Research"/>
        </authorList>
    </citation>
    <scope>NUCLEOTIDE SEQUENCE</scope>
</reference>
<keyword evidence="1" id="KW-1015">Disulfide bond</keyword>
<dbReference type="PROSITE" id="PS01186">
    <property type="entry name" value="EGF_2"/>
    <property type="match status" value="1"/>
</dbReference>
<evidence type="ECO:0000313" key="3">
    <source>
        <dbReference type="EMBL" id="CAG04546.1"/>
    </source>
</evidence>
<dbReference type="InterPro" id="IPR000742">
    <property type="entry name" value="EGF"/>
</dbReference>